<evidence type="ECO:0000313" key="2">
    <source>
        <dbReference type="EMBL" id="CSC67973.1"/>
    </source>
</evidence>
<dbReference type="AlphaFoldDB" id="A0A655ZG89"/>
<evidence type="ECO:0000256" key="1">
    <source>
        <dbReference type="SAM" id="MobiDB-lite"/>
    </source>
</evidence>
<dbReference type="EMBL" id="CWQY01000011">
    <property type="protein sequence ID" value="CSC67973.1"/>
    <property type="molecule type" value="Genomic_DNA"/>
</dbReference>
<sequence length="57" mass="6815">MKCTYIKRVACCNALRKTFWRSRRQHERDSATNSYSSHLHARRNQQRGVFPSERFAA</sequence>
<gene>
    <name evidence="2" type="ORF">ERS013200_02002</name>
</gene>
<reference evidence="2 3" key="1">
    <citation type="submission" date="2015-07" db="EMBL/GenBank/DDBJ databases">
        <authorList>
            <consortium name="Pathogen Informatics"/>
        </authorList>
    </citation>
    <scope>NUCLEOTIDE SEQUENCE [LARGE SCALE GENOMIC DNA]</scope>
    <source>
        <strain evidence="2 3">A316</strain>
    </source>
</reference>
<name>A0A655ZG89_VIBCL</name>
<organism evidence="2 3">
    <name type="scientific">Vibrio cholerae</name>
    <dbReference type="NCBI Taxonomy" id="666"/>
    <lineage>
        <taxon>Bacteria</taxon>
        <taxon>Pseudomonadati</taxon>
        <taxon>Pseudomonadota</taxon>
        <taxon>Gammaproteobacteria</taxon>
        <taxon>Vibrionales</taxon>
        <taxon>Vibrionaceae</taxon>
        <taxon>Vibrio</taxon>
    </lineage>
</organism>
<protein>
    <submittedName>
        <fullName evidence="2">Uncharacterized protein</fullName>
    </submittedName>
</protein>
<evidence type="ECO:0000313" key="3">
    <source>
        <dbReference type="Proteomes" id="UP000041770"/>
    </source>
</evidence>
<feature type="region of interest" description="Disordered" evidence="1">
    <location>
        <begin position="23"/>
        <end position="57"/>
    </location>
</feature>
<dbReference type="Proteomes" id="UP000041770">
    <property type="component" value="Unassembled WGS sequence"/>
</dbReference>
<proteinExistence type="predicted"/>
<accession>A0A655ZG89</accession>